<sequence length="273" mass="29646">MTDPKWEARTGAQLSARLLNGCSFRPEWLAEGEKEAAPLGCGTAMDAQLARRLSTGARRTGHDHVIAARLAGDHGSEPVLKVASNQELLLTQLTLPGENLLVALPDLSGALLVTGHSYAVIGGVGEFLQYSLPEGVERARANFQRYAKRIGSKRPEVAEATKLFPLRQRAWAKKSDVLPGSATAEQLALMEAFAYGDFNGSEFATAWLSARHRSLATKERLREPLGDILADVFYALENYSIDPSLQEPGDLTNEQLKSVVRNALAQLDSLEHG</sequence>
<keyword evidence="3" id="KW-1185">Reference proteome</keyword>
<dbReference type="EMBL" id="JBFAUK010000026">
    <property type="protein sequence ID" value="MEV5510018.1"/>
    <property type="molecule type" value="Genomic_DNA"/>
</dbReference>
<feature type="domain" description="Colicin D immunity protein" evidence="1">
    <location>
        <begin position="186"/>
        <end position="267"/>
    </location>
</feature>
<dbReference type="InterPro" id="IPR015287">
    <property type="entry name" value="Colicin_D_immunity_dom"/>
</dbReference>
<evidence type="ECO:0000313" key="3">
    <source>
        <dbReference type="Proteomes" id="UP001552594"/>
    </source>
</evidence>
<dbReference type="InterPro" id="IPR036471">
    <property type="entry name" value="Colicin_D_sf"/>
</dbReference>
<name>A0ABV3K505_STRON</name>
<gene>
    <name evidence="2" type="ORF">AB0L16_26880</name>
</gene>
<dbReference type="Proteomes" id="UP001552594">
    <property type="component" value="Unassembled WGS sequence"/>
</dbReference>
<dbReference type="RefSeq" id="WP_109279804.1">
    <property type="nucleotide sequence ID" value="NZ_JBFAUK010000026.1"/>
</dbReference>
<dbReference type="Pfam" id="PF09204">
    <property type="entry name" value="Colicin_immun"/>
    <property type="match status" value="1"/>
</dbReference>
<reference evidence="2 3" key="1">
    <citation type="submission" date="2024-06" db="EMBL/GenBank/DDBJ databases">
        <title>The Natural Products Discovery Center: Release of the First 8490 Sequenced Strains for Exploring Actinobacteria Biosynthetic Diversity.</title>
        <authorList>
            <person name="Kalkreuter E."/>
            <person name="Kautsar S.A."/>
            <person name="Yang D."/>
            <person name="Bader C.D."/>
            <person name="Teijaro C.N."/>
            <person name="Fluegel L."/>
            <person name="Davis C.M."/>
            <person name="Simpson J.R."/>
            <person name="Lauterbach L."/>
            <person name="Steele A.D."/>
            <person name="Gui C."/>
            <person name="Meng S."/>
            <person name="Li G."/>
            <person name="Viehrig K."/>
            <person name="Ye F."/>
            <person name="Su P."/>
            <person name="Kiefer A.F."/>
            <person name="Nichols A."/>
            <person name="Cepeda A.J."/>
            <person name="Yan W."/>
            <person name="Fan B."/>
            <person name="Jiang Y."/>
            <person name="Adhikari A."/>
            <person name="Zheng C.-J."/>
            <person name="Schuster L."/>
            <person name="Cowan T.M."/>
            <person name="Smanski M.J."/>
            <person name="Chevrette M.G."/>
            <person name="De Carvalho L.P.S."/>
            <person name="Shen B."/>
        </authorList>
    </citation>
    <scope>NUCLEOTIDE SEQUENCE [LARGE SCALE GENOMIC DNA]</scope>
    <source>
        <strain evidence="2 3">NPDC052347</strain>
    </source>
</reference>
<organism evidence="2 3">
    <name type="scientific">Streptomyces orinoci</name>
    <name type="common">Streptoverticillium orinoci</name>
    <dbReference type="NCBI Taxonomy" id="67339"/>
    <lineage>
        <taxon>Bacteria</taxon>
        <taxon>Bacillati</taxon>
        <taxon>Actinomycetota</taxon>
        <taxon>Actinomycetes</taxon>
        <taxon>Kitasatosporales</taxon>
        <taxon>Streptomycetaceae</taxon>
        <taxon>Streptomyces</taxon>
    </lineage>
</organism>
<accession>A0ABV3K505</accession>
<comment type="caution">
    <text evidence="2">The sequence shown here is derived from an EMBL/GenBank/DDBJ whole genome shotgun (WGS) entry which is preliminary data.</text>
</comment>
<dbReference type="Gene3D" id="1.20.120.650">
    <property type="entry name" value="Colicin D"/>
    <property type="match status" value="1"/>
</dbReference>
<evidence type="ECO:0000313" key="2">
    <source>
        <dbReference type="EMBL" id="MEV5510018.1"/>
    </source>
</evidence>
<proteinExistence type="predicted"/>
<protein>
    <submittedName>
        <fullName evidence="2">Colicin immunity domain-containing protein</fullName>
    </submittedName>
</protein>
<evidence type="ECO:0000259" key="1">
    <source>
        <dbReference type="Pfam" id="PF09204"/>
    </source>
</evidence>